<keyword evidence="2" id="KW-1185">Reference proteome</keyword>
<accession>A0AAD4NB11</accession>
<reference evidence="1" key="1">
    <citation type="submission" date="2022-01" db="EMBL/GenBank/DDBJ databases">
        <title>Genome Sequence Resource for Two Populations of Ditylenchus destructor, the Migratory Endoparasitic Phytonematode.</title>
        <authorList>
            <person name="Zhang H."/>
            <person name="Lin R."/>
            <person name="Xie B."/>
        </authorList>
    </citation>
    <scope>NUCLEOTIDE SEQUENCE</scope>
    <source>
        <strain evidence="1">BazhouSP</strain>
    </source>
</reference>
<protein>
    <submittedName>
        <fullName evidence="1">Uncharacterized protein</fullName>
    </submittedName>
</protein>
<evidence type="ECO:0000313" key="2">
    <source>
        <dbReference type="Proteomes" id="UP001201812"/>
    </source>
</evidence>
<dbReference type="AlphaFoldDB" id="A0AAD4NB11"/>
<sequence length="75" mass="8957">MYYLQKFAFMDLLCIIYIVLDRKMSIKHLFQKEWAFRFLESPTRYISLAMSDDIQIITETSASDPPKDSVDYMPH</sequence>
<dbReference type="EMBL" id="JAKKPZ010000008">
    <property type="protein sequence ID" value="KAI1718329.1"/>
    <property type="molecule type" value="Genomic_DNA"/>
</dbReference>
<comment type="caution">
    <text evidence="1">The sequence shown here is derived from an EMBL/GenBank/DDBJ whole genome shotgun (WGS) entry which is preliminary data.</text>
</comment>
<evidence type="ECO:0000313" key="1">
    <source>
        <dbReference type="EMBL" id="KAI1718329.1"/>
    </source>
</evidence>
<name>A0AAD4NB11_9BILA</name>
<organism evidence="1 2">
    <name type="scientific">Ditylenchus destructor</name>
    <dbReference type="NCBI Taxonomy" id="166010"/>
    <lineage>
        <taxon>Eukaryota</taxon>
        <taxon>Metazoa</taxon>
        <taxon>Ecdysozoa</taxon>
        <taxon>Nematoda</taxon>
        <taxon>Chromadorea</taxon>
        <taxon>Rhabditida</taxon>
        <taxon>Tylenchina</taxon>
        <taxon>Tylenchomorpha</taxon>
        <taxon>Sphaerularioidea</taxon>
        <taxon>Anguinidae</taxon>
        <taxon>Anguininae</taxon>
        <taxon>Ditylenchus</taxon>
    </lineage>
</organism>
<dbReference type="Proteomes" id="UP001201812">
    <property type="component" value="Unassembled WGS sequence"/>
</dbReference>
<proteinExistence type="predicted"/>
<gene>
    <name evidence="1" type="ORF">DdX_06751</name>
</gene>